<dbReference type="SUPFAM" id="SSF48452">
    <property type="entry name" value="TPR-like"/>
    <property type="match status" value="2"/>
</dbReference>
<dbReference type="InterPro" id="IPR024983">
    <property type="entry name" value="CHAT_dom"/>
</dbReference>
<evidence type="ECO:0000313" key="3">
    <source>
        <dbReference type="EMBL" id="MFC6081231.1"/>
    </source>
</evidence>
<organism evidence="3 4">
    <name type="scientific">Sphaerisporangium aureirubrum</name>
    <dbReference type="NCBI Taxonomy" id="1544736"/>
    <lineage>
        <taxon>Bacteria</taxon>
        <taxon>Bacillati</taxon>
        <taxon>Actinomycetota</taxon>
        <taxon>Actinomycetes</taxon>
        <taxon>Streptosporangiales</taxon>
        <taxon>Streptosporangiaceae</taxon>
        <taxon>Sphaerisporangium</taxon>
    </lineage>
</organism>
<evidence type="ECO:0000256" key="1">
    <source>
        <dbReference type="SAM" id="MobiDB-lite"/>
    </source>
</evidence>
<dbReference type="Pfam" id="PF12770">
    <property type="entry name" value="CHAT"/>
    <property type="match status" value="1"/>
</dbReference>
<dbReference type="RefSeq" id="WP_380748839.1">
    <property type="nucleotide sequence ID" value="NZ_JBHSRF010000008.1"/>
</dbReference>
<feature type="region of interest" description="Disordered" evidence="1">
    <location>
        <begin position="770"/>
        <end position="814"/>
    </location>
</feature>
<keyword evidence="4" id="KW-1185">Reference proteome</keyword>
<protein>
    <submittedName>
        <fullName evidence="3">CHAT domain-containing protein</fullName>
    </submittedName>
</protein>
<feature type="compositionally biased region" description="Low complexity" evidence="1">
    <location>
        <begin position="786"/>
        <end position="796"/>
    </location>
</feature>
<dbReference type="PANTHER" id="PTHR19959">
    <property type="entry name" value="KINESIN LIGHT CHAIN"/>
    <property type="match status" value="1"/>
</dbReference>
<dbReference type="InterPro" id="IPR011990">
    <property type="entry name" value="TPR-like_helical_dom_sf"/>
</dbReference>
<dbReference type="PANTHER" id="PTHR19959:SF119">
    <property type="entry name" value="FUNGAL LIPASE-LIKE DOMAIN-CONTAINING PROTEIN"/>
    <property type="match status" value="1"/>
</dbReference>
<evidence type="ECO:0000313" key="4">
    <source>
        <dbReference type="Proteomes" id="UP001596137"/>
    </source>
</evidence>
<dbReference type="Proteomes" id="UP001596137">
    <property type="component" value="Unassembled WGS sequence"/>
</dbReference>
<dbReference type="Pfam" id="PF13374">
    <property type="entry name" value="TPR_10"/>
    <property type="match status" value="1"/>
</dbReference>
<dbReference type="Gene3D" id="1.25.40.10">
    <property type="entry name" value="Tetratricopeptide repeat domain"/>
    <property type="match status" value="3"/>
</dbReference>
<evidence type="ECO:0000259" key="2">
    <source>
        <dbReference type="Pfam" id="PF12770"/>
    </source>
</evidence>
<proteinExistence type="predicted"/>
<name>A0ABW1NDY0_9ACTN</name>
<dbReference type="EMBL" id="JBHSRF010000008">
    <property type="protein sequence ID" value="MFC6081231.1"/>
    <property type="molecule type" value="Genomic_DNA"/>
</dbReference>
<gene>
    <name evidence="3" type="ORF">ACFP1K_08680</name>
</gene>
<accession>A0ABW1NDY0</accession>
<sequence>MFQRRGRRVAEFVRRLTAAESWEGYAAVIRECPPELSRPVEDVLVGWLRHYRETGGDDSEEVRNLEQVTWILNAYRTGRVTTGWPFDERYRGADHLSGPLETLVNSADRDEVLRAVAERPELLEPETDALLAGVQQELEAIFQHESAHRVARRRRMLAALRQAGEPPDGEFVTDDESQQEMIGLLLGARESIARFWGTGEDAVLDHVAGLVRRMTEHRMWHPLDREIRGSLLHAVATALQDRYEAHGDPADIETAVYLRRIYATQIPLDHTDRAGAVGNLGNALRLRFRESADRADLDAAVRELEDATVSLGRDAPYGALSLNNLGNALLDRYLIRGDGADLDRAVAAFTLATRAREDEGYPIYLNNLSRGVLHRYLRDGVANDLRLAQESAESALVLEADSPQRHYHLAHAAEVLRARFHQDRDMASLRRARALAAEALERVPQGPGTARHTLVLELVDADLAAVAAGAEPRPLRESLSGLSPRPPGRYDDLRDQVNSLVLRYGHLGDPADLDRMIAHLERAVRTVPADQPEHTGFLNSLGASLFDRFGRSGDPADLERAITSLERAARLAPGEASCLSNLGVSLLSRHLRTGDVADLDQAIEHLEEAVRLSPGEASYLSNLSEALRTRAEHTGEVADLDRAVDMAGRAVRTGSGGRAQKATHLANLGSAHQLRAERTGGGADLDEAITYLDQAARAVPDGHVGEVGIWSNLGNALRIRYERTGDAADLDRAVEAGRRAVRTAPRIHTDRAMALSNLANALQHRHLRHAVDTDGTPGPDHDEAADAGGPDEAAGPGDAGGPEEAPGRRDGGDLDEAIGHLYAAVRGLPAGHPFLAKCLSNLALTLEMRFERGRDPVDLDEALARLEEAVRVSPPGSVGRWNYLSNLGNALQARFEHAGDLADLEEAIRHFDGIVETTPPDHPNRAAYLVNLGSALSALSDEVGDESHLDRAVDAWRAAAELPSGVTGQRMRAALAWGRRARTPESAADGLAAAVRLLPRLAWHGLTPATRREHLTQWPGIARAAAEAAIAAGRTAEAVELLELGRSILWSQTLRLRTDLTALERAAPELAARLVEIRRVLDAPAEDEGVPRVVAEQRMRLAREWDDVVDRVRRLDGFAHFLRAVPYAELRRAAEGGPVVIVNVGTTRCDALIVTSGAELPLLVPLPGLHARDADHRTFTWLRALHRVESGDRSQAAVVNLRQTLTAVLAWLWDTIASPVLTALGEPSRAAPRLWWCPTGPLVLLPLHAAGTRDTDGASVPDQVVSSYTPTLDALIRARRGTPSADGRTPRLLAVGLSRTPGQPPLPAVPDELAEIARHHPITTRLADGDATRPRVLSALAAHEWAHLACHGTQNLLDPASAAVHLHDGPLTVADIAARTLAHAELVCLSACQAAVGGVALLDEAVHLAAALHVAGYRHVIATQWSIADDDAPRMASHLYATLTADGRPDAARAATALHHATRELRAAHRNRPDLWAPYLHIGP</sequence>
<reference evidence="4" key="1">
    <citation type="journal article" date="2019" name="Int. J. Syst. Evol. Microbiol.">
        <title>The Global Catalogue of Microorganisms (GCM) 10K type strain sequencing project: providing services to taxonomists for standard genome sequencing and annotation.</title>
        <authorList>
            <consortium name="The Broad Institute Genomics Platform"/>
            <consortium name="The Broad Institute Genome Sequencing Center for Infectious Disease"/>
            <person name="Wu L."/>
            <person name="Ma J."/>
        </authorList>
    </citation>
    <scope>NUCLEOTIDE SEQUENCE [LARGE SCALE GENOMIC DNA]</scope>
    <source>
        <strain evidence="4">JCM 30346</strain>
    </source>
</reference>
<feature type="domain" description="CHAT" evidence="2">
    <location>
        <begin position="1207"/>
        <end position="1483"/>
    </location>
</feature>
<comment type="caution">
    <text evidence="3">The sequence shown here is derived from an EMBL/GenBank/DDBJ whole genome shotgun (WGS) entry which is preliminary data.</text>
</comment>